<dbReference type="PANTHER" id="PTHR48209:SF2">
    <property type="entry name" value="FI24008P1"/>
    <property type="match status" value="1"/>
</dbReference>
<dbReference type="Proteomes" id="UP000198372">
    <property type="component" value="Unassembled WGS sequence"/>
</dbReference>
<feature type="compositionally biased region" description="Acidic residues" evidence="1">
    <location>
        <begin position="595"/>
        <end position="635"/>
    </location>
</feature>
<feature type="compositionally biased region" description="Basic and acidic residues" evidence="1">
    <location>
        <begin position="696"/>
        <end position="709"/>
    </location>
</feature>
<feature type="compositionally biased region" description="Basic and acidic residues" evidence="1">
    <location>
        <begin position="766"/>
        <end position="779"/>
    </location>
</feature>
<sequence>MGTKTTLPRSLRASSSSHPPTTNKLAVSSSPSPSRKPSQNILVLDDSSDSSILSSDGDDDDDPDDQDDDDVIVTSVDHDAQASAPRRHSNVSTNDDVEDVCLACRGECQCGGARGDPIYASPLDNHSGNGRGSSLPSNGKGLPRFSGKTLTGSPAPASARASPELGENPKRRRDDDDEVESEVEEDEEEDDDDDDIGRPRLELQKIHNSHIAALPATLPPLPTLPIINAASPSSRTTSPKPTTSPPLATTSETPTRICFGTTTPQRMSLRQVLALSAKEVESAAASAQSSVNGDALDEERIGKIADARALMKTQEPDSSDLSGEDDDDDGQDILVMDEVDMRMEKSEEKALRKEIENKRKFGSDSDARSDAKSDRHKNSKPAKAVEEAEEDVAAAWEANVEALNRVRARTLGEQKGGAALADTSIDIDEDDELGVTDLPIVGGSGVVTWSDYEDLDELETIDTTDEEDVNIVIPREEEHIEVPDEQEKSIAMDLEEELEELLAISESVVGPILHDELESGDMWFEAVSDVEPDGGATADVENDAESDDDETNEDEDNSVESGETLLFVDGIEGWTTAAGAMAALRRRAESGFESHDDEAETEEDDDDDDEDDDDDDEDDDDDDIDLLVLDDDGGETTDSMASDALVTRFGAPSRKAAADYDDDSGDSTDSDPEISKSTNAVASTSSGVLAARGKAKGKETSSGKGKEPAEGSPRVVPQGATTPQAPAMGVFVAKRKNRSTKKAVKVVVIDASTALVPSPFSRARKSQLDRLTRTARADSKTSTSTGSISGETAEAEVEVEVEFDLDELLNDDLLEALSPSSGTSISTLPTSGEKVKSTSKGLSDFARWSRVPIGAFRSRTNPHQVAFNYEEFDLVRGGGTARTTLSSPGVPNYSTKRSVEKRMLTSPVMGPSSVSAKNGKKGGTGNGNKRPKLGHNAISPFVAAPRNSPWL</sequence>
<accession>A0A238FK07</accession>
<feature type="compositionally biased region" description="Low complexity" evidence="1">
    <location>
        <begin position="153"/>
        <end position="163"/>
    </location>
</feature>
<dbReference type="STRING" id="269621.A0A238FK07"/>
<feature type="compositionally biased region" description="Polar residues" evidence="1">
    <location>
        <begin position="1"/>
        <end position="27"/>
    </location>
</feature>
<feature type="region of interest" description="Disordered" evidence="1">
    <location>
        <begin position="216"/>
        <end position="260"/>
    </location>
</feature>
<feature type="compositionally biased region" description="Low complexity" evidence="1">
    <location>
        <begin position="224"/>
        <end position="255"/>
    </location>
</feature>
<evidence type="ECO:0000256" key="1">
    <source>
        <dbReference type="SAM" id="MobiDB-lite"/>
    </source>
</evidence>
<feature type="compositionally biased region" description="Acidic residues" evidence="1">
    <location>
        <begin position="322"/>
        <end position="338"/>
    </location>
</feature>
<feature type="compositionally biased region" description="Low complexity" evidence="1">
    <location>
        <begin position="780"/>
        <end position="792"/>
    </location>
</feature>
<feature type="region of interest" description="Disordered" evidence="1">
    <location>
        <begin position="1"/>
        <end position="95"/>
    </location>
</feature>
<organism evidence="2 3">
    <name type="scientific">Microbotryum intermedium</name>
    <dbReference type="NCBI Taxonomy" id="269621"/>
    <lineage>
        <taxon>Eukaryota</taxon>
        <taxon>Fungi</taxon>
        <taxon>Dikarya</taxon>
        <taxon>Basidiomycota</taxon>
        <taxon>Pucciniomycotina</taxon>
        <taxon>Microbotryomycetes</taxon>
        <taxon>Microbotryales</taxon>
        <taxon>Microbotryaceae</taxon>
        <taxon>Microbotryum</taxon>
    </lineage>
</organism>
<dbReference type="OrthoDB" id="2530067at2759"/>
<feature type="region of interest" description="Disordered" evidence="1">
    <location>
        <begin position="585"/>
        <end position="729"/>
    </location>
</feature>
<dbReference type="EMBL" id="FMSP01000009">
    <property type="protein sequence ID" value="SCV72481.1"/>
    <property type="molecule type" value="Genomic_DNA"/>
</dbReference>
<feature type="region of interest" description="Disordered" evidence="1">
    <location>
        <begin position="530"/>
        <end position="563"/>
    </location>
</feature>
<feature type="region of interest" description="Disordered" evidence="1">
    <location>
        <begin position="307"/>
        <end position="388"/>
    </location>
</feature>
<feature type="compositionally biased region" description="Polar residues" evidence="1">
    <location>
        <begin position="675"/>
        <end position="687"/>
    </location>
</feature>
<proteinExistence type="predicted"/>
<feature type="region of interest" description="Disordered" evidence="1">
    <location>
        <begin position="280"/>
        <end position="299"/>
    </location>
</feature>
<feature type="region of interest" description="Disordered" evidence="1">
    <location>
        <begin position="903"/>
        <end position="951"/>
    </location>
</feature>
<reference evidence="3" key="1">
    <citation type="submission" date="2016-09" db="EMBL/GenBank/DDBJ databases">
        <authorList>
            <person name="Jeantristanb JTB J.-T."/>
            <person name="Ricardo R."/>
        </authorList>
    </citation>
    <scope>NUCLEOTIDE SEQUENCE [LARGE SCALE GENOMIC DNA]</scope>
</reference>
<feature type="compositionally biased region" description="Acidic residues" evidence="1">
    <location>
        <begin position="540"/>
        <end position="558"/>
    </location>
</feature>
<feature type="region of interest" description="Disordered" evidence="1">
    <location>
        <begin position="763"/>
        <end position="795"/>
    </location>
</feature>
<feature type="compositionally biased region" description="Low complexity" evidence="1">
    <location>
        <begin position="28"/>
        <end position="55"/>
    </location>
</feature>
<protein>
    <submittedName>
        <fullName evidence="2">BQ2448_4018 protein</fullName>
    </submittedName>
</protein>
<feature type="compositionally biased region" description="Low complexity" evidence="1">
    <location>
        <begin position="280"/>
        <end position="291"/>
    </location>
</feature>
<keyword evidence="3" id="KW-1185">Reference proteome</keyword>
<dbReference type="PANTHER" id="PTHR48209">
    <property type="entry name" value="AGL056WP"/>
    <property type="match status" value="1"/>
</dbReference>
<name>A0A238FK07_9BASI</name>
<feature type="compositionally biased region" description="Acidic residues" evidence="1">
    <location>
        <begin position="175"/>
        <end position="195"/>
    </location>
</feature>
<feature type="compositionally biased region" description="Acidic residues" evidence="1">
    <location>
        <begin position="56"/>
        <end position="71"/>
    </location>
</feature>
<evidence type="ECO:0000313" key="2">
    <source>
        <dbReference type="EMBL" id="SCV72481.1"/>
    </source>
</evidence>
<evidence type="ECO:0000313" key="3">
    <source>
        <dbReference type="Proteomes" id="UP000198372"/>
    </source>
</evidence>
<feature type="compositionally biased region" description="Acidic residues" evidence="1">
    <location>
        <begin position="659"/>
        <end position="672"/>
    </location>
</feature>
<feature type="region of interest" description="Disordered" evidence="1">
    <location>
        <begin position="113"/>
        <end position="202"/>
    </location>
</feature>
<dbReference type="AlphaFoldDB" id="A0A238FK07"/>
<feature type="compositionally biased region" description="Basic and acidic residues" evidence="1">
    <location>
        <begin position="339"/>
        <end position="373"/>
    </location>
</feature>
<feature type="compositionally biased region" description="Polar residues" evidence="1">
    <location>
        <begin position="124"/>
        <end position="137"/>
    </location>
</feature>
<gene>
    <name evidence="2" type="ORF">BQ2448_4018</name>
</gene>